<keyword evidence="7" id="KW-0406">Ion transport</keyword>
<dbReference type="GO" id="GO:0015386">
    <property type="term" value="F:potassium:proton antiporter activity"/>
    <property type="evidence" value="ECO:0007669"/>
    <property type="project" value="TreeGrafter"/>
</dbReference>
<evidence type="ECO:0000256" key="6">
    <source>
        <dbReference type="ARBA" id="ARBA00023053"/>
    </source>
</evidence>
<keyword evidence="14" id="KW-1185">Reference proteome</keyword>
<keyword evidence="6" id="KW-0915">Sodium</keyword>
<feature type="transmembrane region" description="Helical" evidence="11">
    <location>
        <begin position="378"/>
        <end position="396"/>
    </location>
</feature>
<dbReference type="PANTHER" id="PTHR10110">
    <property type="entry name" value="SODIUM/HYDROGEN EXCHANGER"/>
    <property type="match status" value="1"/>
</dbReference>
<dbReference type="GO" id="GO:0005886">
    <property type="term" value="C:plasma membrane"/>
    <property type="evidence" value="ECO:0007669"/>
    <property type="project" value="UniProtKB-SubCell"/>
</dbReference>
<evidence type="ECO:0000256" key="7">
    <source>
        <dbReference type="ARBA" id="ARBA00023065"/>
    </source>
</evidence>
<dbReference type="RefSeq" id="WP_132295807.1">
    <property type="nucleotide sequence ID" value="NZ_SKBM01000034.1"/>
</dbReference>
<dbReference type="AlphaFoldDB" id="A0A4R4D3H4"/>
<feature type="region of interest" description="Disordered" evidence="10">
    <location>
        <begin position="466"/>
        <end position="488"/>
    </location>
</feature>
<evidence type="ECO:0000256" key="1">
    <source>
        <dbReference type="ARBA" id="ARBA00004651"/>
    </source>
</evidence>
<dbReference type="InterPro" id="IPR018422">
    <property type="entry name" value="Cation/H_exchanger_CPA1"/>
</dbReference>
<proteinExistence type="predicted"/>
<dbReference type="Pfam" id="PF00999">
    <property type="entry name" value="Na_H_Exchanger"/>
    <property type="match status" value="1"/>
</dbReference>
<feature type="compositionally biased region" description="Low complexity" evidence="10">
    <location>
        <begin position="473"/>
        <end position="482"/>
    </location>
</feature>
<feature type="transmembrane region" description="Helical" evidence="11">
    <location>
        <begin position="270"/>
        <end position="292"/>
    </location>
</feature>
<feature type="transmembrane region" description="Helical" evidence="11">
    <location>
        <begin position="83"/>
        <end position="105"/>
    </location>
</feature>
<dbReference type="OrthoDB" id="7250786at2"/>
<evidence type="ECO:0000313" key="14">
    <source>
        <dbReference type="Proteomes" id="UP000295023"/>
    </source>
</evidence>
<feature type="transmembrane region" description="Helical" evidence="11">
    <location>
        <begin position="58"/>
        <end position="76"/>
    </location>
</feature>
<comment type="subcellular location">
    <subcellularLocation>
        <location evidence="1">Cell membrane</location>
        <topology evidence="1">Multi-pass membrane protein</topology>
    </subcellularLocation>
</comment>
<accession>A0A4R4D3H4</accession>
<dbReference type="GO" id="GO:0098719">
    <property type="term" value="P:sodium ion import across plasma membrane"/>
    <property type="evidence" value="ECO:0007669"/>
    <property type="project" value="TreeGrafter"/>
</dbReference>
<feature type="transmembrane region" description="Helical" evidence="11">
    <location>
        <begin position="151"/>
        <end position="169"/>
    </location>
</feature>
<evidence type="ECO:0000256" key="9">
    <source>
        <dbReference type="ARBA" id="ARBA00023201"/>
    </source>
</evidence>
<evidence type="ECO:0000256" key="5">
    <source>
        <dbReference type="ARBA" id="ARBA00022989"/>
    </source>
</evidence>
<name>A0A4R4D3H4_9PROT</name>
<keyword evidence="4 11" id="KW-0812">Transmembrane</keyword>
<feature type="domain" description="Cation/H+ exchanger transmembrane" evidence="12">
    <location>
        <begin position="10"/>
        <end position="403"/>
    </location>
</feature>
<keyword evidence="5 11" id="KW-1133">Transmembrane helix</keyword>
<comment type="caution">
    <text evidence="13">The sequence shown here is derived from an EMBL/GenBank/DDBJ whole genome shotgun (WGS) entry which is preliminary data.</text>
</comment>
<dbReference type="EMBL" id="SKBM01000034">
    <property type="protein sequence ID" value="TCZ54249.1"/>
    <property type="molecule type" value="Genomic_DNA"/>
</dbReference>
<dbReference type="PANTHER" id="PTHR10110:SF86">
    <property type="entry name" value="SODIUM_HYDROGEN EXCHANGER 7"/>
    <property type="match status" value="1"/>
</dbReference>
<dbReference type="InterPro" id="IPR006153">
    <property type="entry name" value="Cation/H_exchanger_TM"/>
</dbReference>
<dbReference type="GO" id="GO:0051453">
    <property type="term" value="P:regulation of intracellular pH"/>
    <property type="evidence" value="ECO:0007669"/>
    <property type="project" value="TreeGrafter"/>
</dbReference>
<reference evidence="13 14" key="1">
    <citation type="submission" date="2019-03" db="EMBL/GenBank/DDBJ databases">
        <title>Paracraurococcus aquatilis NE82 genome sequence.</title>
        <authorList>
            <person name="Zhao Y."/>
            <person name="Du Z."/>
        </authorList>
    </citation>
    <scope>NUCLEOTIDE SEQUENCE [LARGE SCALE GENOMIC DNA]</scope>
    <source>
        <strain evidence="13 14">NE82</strain>
    </source>
</reference>
<evidence type="ECO:0000313" key="13">
    <source>
        <dbReference type="EMBL" id="TCZ54249.1"/>
    </source>
</evidence>
<dbReference type="GO" id="GO:0015385">
    <property type="term" value="F:sodium:proton antiporter activity"/>
    <property type="evidence" value="ECO:0007669"/>
    <property type="project" value="InterPro"/>
</dbReference>
<dbReference type="Proteomes" id="UP000295023">
    <property type="component" value="Unassembled WGS sequence"/>
</dbReference>
<evidence type="ECO:0000256" key="10">
    <source>
        <dbReference type="SAM" id="MobiDB-lite"/>
    </source>
</evidence>
<feature type="transmembrane region" description="Helical" evidence="11">
    <location>
        <begin position="345"/>
        <end position="366"/>
    </location>
</feature>
<evidence type="ECO:0000256" key="8">
    <source>
        <dbReference type="ARBA" id="ARBA00023136"/>
    </source>
</evidence>
<evidence type="ECO:0000256" key="3">
    <source>
        <dbReference type="ARBA" id="ARBA00022475"/>
    </source>
</evidence>
<evidence type="ECO:0000256" key="4">
    <source>
        <dbReference type="ARBA" id="ARBA00022692"/>
    </source>
</evidence>
<feature type="transmembrane region" description="Helical" evidence="11">
    <location>
        <begin position="175"/>
        <end position="202"/>
    </location>
</feature>
<keyword evidence="2" id="KW-0813">Transport</keyword>
<protein>
    <submittedName>
        <fullName evidence="13">Sodium:proton exchanger</fullName>
    </submittedName>
</protein>
<evidence type="ECO:0000259" key="12">
    <source>
        <dbReference type="Pfam" id="PF00999"/>
    </source>
</evidence>
<organism evidence="13 14">
    <name type="scientific">Roseicella aquatilis</name>
    <dbReference type="NCBI Taxonomy" id="2527868"/>
    <lineage>
        <taxon>Bacteria</taxon>
        <taxon>Pseudomonadati</taxon>
        <taxon>Pseudomonadota</taxon>
        <taxon>Alphaproteobacteria</taxon>
        <taxon>Acetobacterales</taxon>
        <taxon>Roseomonadaceae</taxon>
        <taxon>Roseicella</taxon>
    </lineage>
</organism>
<evidence type="ECO:0000256" key="11">
    <source>
        <dbReference type="SAM" id="Phobius"/>
    </source>
</evidence>
<sequence length="488" mass="49984">MSPLQFVALLLALLGPLLALAGLLRLPASLLLFAAGLATAFLPGLPPLQADPHLLTTLFLPPILYAATARVTWHLLRHTLLPGLLAGTAVALATILAVAALAHWLLPDLGWPAALLLGVVAALFDTRLFHEAAGRPKVPRAIADTLKAREMAARVVALAGFALVLRTLTEGEAPAPAAAALGIAWSLLGGALAGLAIGRAVVWLRGWADPPPVEIAVSIATPYLCALAAAWLGLSVVVLVMAAALTVSAARVDRETGAPGTSPEARISAVAFWEAASLLASSLLYLLAGRALPGALVALDDWPLWRTAGAAAAILALVLAIEFLADLASAAEADRTGVGRRRAATAAVMAWASTRSVIGLIVALSVPAMPGFTEARDLVLVVATLMVLGSVLLQGVTLGPAVRAAALGDAGEEQREQDLAVRAAREAAAEAGDNADTLAAARRASVRLREEDRIGDEVLHKTLRETDIKARAAEGPAAALPGAGPPNP</sequence>
<feature type="transmembrane region" description="Helical" evidence="11">
    <location>
        <begin position="223"/>
        <end position="250"/>
    </location>
</feature>
<evidence type="ECO:0000256" key="2">
    <source>
        <dbReference type="ARBA" id="ARBA00022448"/>
    </source>
</evidence>
<feature type="transmembrane region" description="Helical" evidence="11">
    <location>
        <begin position="304"/>
        <end position="325"/>
    </location>
</feature>
<keyword evidence="9" id="KW-0739">Sodium transport</keyword>
<gene>
    <name evidence="13" type="ORF">EXY23_23750</name>
</gene>
<keyword evidence="3" id="KW-1003">Cell membrane</keyword>
<keyword evidence="8 11" id="KW-0472">Membrane</keyword>